<keyword evidence="3" id="KW-1185">Reference proteome</keyword>
<dbReference type="PROSITE" id="PS01314">
    <property type="entry name" value="UPF0047"/>
    <property type="match status" value="1"/>
</dbReference>
<dbReference type="PIRSF" id="PIRSF004681">
    <property type="entry name" value="UCP004681"/>
    <property type="match status" value="1"/>
</dbReference>
<name>A0A550JDD8_9BACT</name>
<dbReference type="Pfam" id="PF01894">
    <property type="entry name" value="YjbQ"/>
    <property type="match status" value="1"/>
</dbReference>
<evidence type="ECO:0000313" key="3">
    <source>
        <dbReference type="Proteomes" id="UP000317155"/>
    </source>
</evidence>
<dbReference type="NCBIfam" id="TIGR00149">
    <property type="entry name" value="TIGR00149_YjbQ"/>
    <property type="match status" value="1"/>
</dbReference>
<proteinExistence type="inferred from homology"/>
<dbReference type="Gene3D" id="2.60.120.460">
    <property type="entry name" value="YjbQ-like"/>
    <property type="match status" value="1"/>
</dbReference>
<dbReference type="EMBL" id="VJVV01000006">
    <property type="protein sequence ID" value="TRO81215.1"/>
    <property type="molecule type" value="Genomic_DNA"/>
</dbReference>
<dbReference type="InterPro" id="IPR001602">
    <property type="entry name" value="UPF0047_YjbQ-like"/>
</dbReference>
<dbReference type="PANTHER" id="PTHR30615">
    <property type="entry name" value="UNCHARACTERIZED PROTEIN YJBQ-RELATED"/>
    <property type="match status" value="1"/>
</dbReference>
<dbReference type="OrthoDB" id="9801725at2"/>
<comment type="similarity">
    <text evidence="1">Belongs to the UPF0047 family.</text>
</comment>
<evidence type="ECO:0000313" key="2">
    <source>
        <dbReference type="EMBL" id="TRO81215.1"/>
    </source>
</evidence>
<dbReference type="RefSeq" id="WP_092057943.1">
    <property type="nucleotide sequence ID" value="NZ_FOJJ01000038.1"/>
</dbReference>
<accession>A0A550JDD8</accession>
<comment type="caution">
    <text evidence="2">The sequence shown here is derived from an EMBL/GenBank/DDBJ whole genome shotgun (WGS) entry which is preliminary data.</text>
</comment>
<dbReference type="SUPFAM" id="SSF111038">
    <property type="entry name" value="YjbQ-like"/>
    <property type="match status" value="1"/>
</dbReference>
<dbReference type="InterPro" id="IPR035917">
    <property type="entry name" value="YjbQ-like_sf"/>
</dbReference>
<evidence type="ECO:0000256" key="1">
    <source>
        <dbReference type="ARBA" id="ARBA00005534"/>
    </source>
</evidence>
<reference evidence="2 3" key="1">
    <citation type="submission" date="2019-07" db="EMBL/GenBank/DDBJ databases">
        <title>Insights of Desulfuromonas acetexigens electromicrobiology.</title>
        <authorList>
            <person name="Katuri K."/>
            <person name="Sapireddy V."/>
            <person name="Shaw D.R."/>
            <person name="Saikaly P."/>
        </authorList>
    </citation>
    <scope>NUCLEOTIDE SEQUENCE [LARGE SCALE GENOMIC DNA]</scope>
    <source>
        <strain evidence="2 3">2873</strain>
    </source>
</reference>
<gene>
    <name evidence="2" type="ORF">FL622_09915</name>
</gene>
<dbReference type="PANTHER" id="PTHR30615:SF8">
    <property type="entry name" value="UPF0047 PROTEIN C4A8.02C"/>
    <property type="match status" value="1"/>
</dbReference>
<dbReference type="AlphaFoldDB" id="A0A550JDD8"/>
<organism evidence="2 3">
    <name type="scientific">Trichloromonas acetexigens</name>
    <dbReference type="NCBI Taxonomy" id="38815"/>
    <lineage>
        <taxon>Bacteria</taxon>
        <taxon>Pseudomonadati</taxon>
        <taxon>Thermodesulfobacteriota</taxon>
        <taxon>Desulfuromonadia</taxon>
        <taxon>Desulfuromonadales</taxon>
        <taxon>Trichloromonadaceae</taxon>
        <taxon>Trichloromonas</taxon>
    </lineage>
</organism>
<sequence>MITLDLRSRRPVEMIDVTAQVRDAVRQSGIRSGLALVFTPHTTAAVTINENADPDVVADLCMEINKIVPFDDHYRHAEGNSAAHLKSSLFGASETLIVEDGAPVLGTWQGIYFCEFDGPRSRRLHIQVIGA</sequence>
<protein>
    <submittedName>
        <fullName evidence="2">YjbQ family protein</fullName>
    </submittedName>
</protein>
<dbReference type="Proteomes" id="UP000317155">
    <property type="component" value="Unassembled WGS sequence"/>
</dbReference>